<dbReference type="InterPro" id="IPR012902">
    <property type="entry name" value="N_methyl_site"/>
</dbReference>
<reference evidence="2 3" key="1">
    <citation type="submission" date="2016-06" db="EMBL/GenBank/DDBJ databases">
        <authorList>
            <person name="Kjaerup R.B."/>
            <person name="Dalgaard T.S."/>
            <person name="Juul-Madsen H.R."/>
        </authorList>
    </citation>
    <scope>NUCLEOTIDE SEQUENCE [LARGE SCALE GENOMIC DNA]</scope>
    <source>
        <strain evidence="2 3">1S159</strain>
    </source>
</reference>
<sequence>MRRISNGFTLIEMIISIVLLAVVGLSLGAIIQQSMTMYASTTDREELLLQGRFVTERMHKEIRDAVPNSLQVNTATTCIEWLPVINTAVYEDLPLAPMHSDSLRLLPERTLNAGDHLVVMPISATELLAPPTSSDKNRVAEVAQNIPFIAGDGARMVNVPLTQETTFQANSPAHRLYVYRTPLAYCLEGTQLYRYSDYPLSRTSLSPAALVNGKRQLMAENIKSADFDVLHPSLVRNGLVKLQFIFSDNNEEVRLDHDVLIFNTP</sequence>
<evidence type="ECO:0000313" key="2">
    <source>
        <dbReference type="EMBL" id="OCH21351.1"/>
    </source>
</evidence>
<dbReference type="Proteomes" id="UP000093523">
    <property type="component" value="Unassembled WGS sequence"/>
</dbReference>
<dbReference type="EMBL" id="MAJU01000009">
    <property type="protein sequence ID" value="OCH21351.1"/>
    <property type="molecule type" value="Genomic_DNA"/>
</dbReference>
<accession>A0A1B9NZA8</accession>
<feature type="transmembrane region" description="Helical" evidence="1">
    <location>
        <begin position="7"/>
        <end position="31"/>
    </location>
</feature>
<dbReference type="RefSeq" id="WP_065611187.1">
    <property type="nucleotide sequence ID" value="NZ_CAWMPN010000009.1"/>
</dbReference>
<name>A0A1B9NZA8_ALILO</name>
<dbReference type="AlphaFoldDB" id="A0A1B9NZA8"/>
<comment type="caution">
    <text evidence="2">The sequence shown here is derived from an EMBL/GenBank/DDBJ whole genome shotgun (WGS) entry which is preliminary data.</text>
</comment>
<organism evidence="2 3">
    <name type="scientific">Aliivibrio logei</name>
    <name type="common">Vibrio logei</name>
    <dbReference type="NCBI Taxonomy" id="688"/>
    <lineage>
        <taxon>Bacteria</taxon>
        <taxon>Pseudomonadati</taxon>
        <taxon>Pseudomonadota</taxon>
        <taxon>Gammaproteobacteria</taxon>
        <taxon>Vibrionales</taxon>
        <taxon>Vibrionaceae</taxon>
        <taxon>Aliivibrio</taxon>
    </lineage>
</organism>
<evidence type="ECO:0000313" key="3">
    <source>
        <dbReference type="Proteomes" id="UP000093523"/>
    </source>
</evidence>
<dbReference type="Pfam" id="PF07963">
    <property type="entry name" value="N_methyl"/>
    <property type="match status" value="1"/>
</dbReference>
<gene>
    <name evidence="2" type="ORF">A6E04_12470</name>
</gene>
<dbReference type="STRING" id="688.A6E04_12470"/>
<dbReference type="OrthoDB" id="9788802at2"/>
<protein>
    <submittedName>
        <fullName evidence="2">MSHA biogenesis protein MshO</fullName>
    </submittedName>
</protein>
<keyword evidence="1" id="KW-0472">Membrane</keyword>
<keyword evidence="1" id="KW-1133">Transmembrane helix</keyword>
<dbReference type="NCBIfam" id="TIGR02532">
    <property type="entry name" value="IV_pilin_GFxxxE"/>
    <property type="match status" value="1"/>
</dbReference>
<keyword evidence="1" id="KW-0812">Transmembrane</keyword>
<evidence type="ECO:0000256" key="1">
    <source>
        <dbReference type="SAM" id="Phobius"/>
    </source>
</evidence>
<proteinExistence type="predicted"/>